<gene>
    <name evidence="1" type="ORF">AC812_10680</name>
</gene>
<sequence length="198" mass="22152">MSTKKDLVIKGLEKLIELIEQSSDLREEVYFPIRDAMAQSGKLLEDQIKQNLTDNDSVVTGDLRGSVSSSEVQVTKEAIFVEIGAGRGLPYAQAVEYGTKPHTPPLSITEPGQPLYKFVEIKRLAGVYSVKTGRRLGGKKRQVDENRQAARAIWAHIRKFGTKPHPYFMPAIEQTKERIVKLFEEAVEKIAESILKSA</sequence>
<dbReference type="STRING" id="360411.AC812_10680"/>
<accession>A0A0P6XIY8</accession>
<evidence type="ECO:0000313" key="2">
    <source>
        <dbReference type="Proteomes" id="UP000050514"/>
    </source>
</evidence>
<dbReference type="Proteomes" id="UP000050514">
    <property type="component" value="Unassembled WGS sequence"/>
</dbReference>
<dbReference type="EMBL" id="LGHJ01000016">
    <property type="protein sequence ID" value="KPL74972.1"/>
    <property type="molecule type" value="Genomic_DNA"/>
</dbReference>
<dbReference type="InterPro" id="IPR010064">
    <property type="entry name" value="HK97-gp10_tail"/>
</dbReference>
<dbReference type="OrthoDB" id="4226606at2"/>
<keyword evidence="2" id="KW-1185">Reference proteome</keyword>
<name>A0A0P6XIY8_9CHLR</name>
<comment type="caution">
    <text evidence="1">The sequence shown here is derived from an EMBL/GenBank/DDBJ whole genome shotgun (WGS) entry which is preliminary data.</text>
</comment>
<dbReference type="Pfam" id="PF04883">
    <property type="entry name" value="HK97-gp10_like"/>
    <property type="match status" value="1"/>
</dbReference>
<proteinExistence type="predicted"/>
<dbReference type="AlphaFoldDB" id="A0A0P6XIY8"/>
<protein>
    <recommendedName>
        <fullName evidence="3">HK97 gp10 family phage protein</fullName>
    </recommendedName>
</protein>
<reference evidence="1 2" key="1">
    <citation type="submission" date="2015-07" db="EMBL/GenBank/DDBJ databases">
        <title>Draft genome of Bellilinea caldifistulae DSM 17877.</title>
        <authorList>
            <person name="Hemp J."/>
            <person name="Ward L.M."/>
            <person name="Pace L.A."/>
            <person name="Fischer W.W."/>
        </authorList>
    </citation>
    <scope>NUCLEOTIDE SEQUENCE [LARGE SCALE GENOMIC DNA]</scope>
    <source>
        <strain evidence="1 2">GOMI-1</strain>
    </source>
</reference>
<dbReference type="RefSeq" id="WP_061916011.1">
    <property type="nucleotide sequence ID" value="NZ_DF967971.1"/>
</dbReference>
<evidence type="ECO:0000313" key="1">
    <source>
        <dbReference type="EMBL" id="KPL74972.1"/>
    </source>
</evidence>
<evidence type="ECO:0008006" key="3">
    <source>
        <dbReference type="Google" id="ProtNLM"/>
    </source>
</evidence>
<organism evidence="1 2">
    <name type="scientific">Bellilinea caldifistulae</name>
    <dbReference type="NCBI Taxonomy" id="360411"/>
    <lineage>
        <taxon>Bacteria</taxon>
        <taxon>Bacillati</taxon>
        <taxon>Chloroflexota</taxon>
        <taxon>Anaerolineae</taxon>
        <taxon>Anaerolineales</taxon>
        <taxon>Anaerolineaceae</taxon>
        <taxon>Bellilinea</taxon>
    </lineage>
</organism>